<protein>
    <recommendedName>
        <fullName evidence="1">Endonuclease GajA/Old nuclease/RecF-like AAA domain-containing protein</fullName>
    </recommendedName>
</protein>
<dbReference type="PANTHER" id="PTHR43581">
    <property type="entry name" value="ATP/GTP PHOSPHATASE"/>
    <property type="match status" value="1"/>
</dbReference>
<evidence type="ECO:0000313" key="3">
    <source>
        <dbReference type="Proteomes" id="UP000178107"/>
    </source>
</evidence>
<name>A0A1G2SZB0_9BACT</name>
<dbReference type="Pfam" id="PF13175">
    <property type="entry name" value="AAA_15"/>
    <property type="match status" value="1"/>
</dbReference>
<accession>A0A1G2SZB0</accession>
<proteinExistence type="predicted"/>
<dbReference type="Proteomes" id="UP000178107">
    <property type="component" value="Unassembled WGS sequence"/>
</dbReference>
<evidence type="ECO:0000259" key="1">
    <source>
        <dbReference type="Pfam" id="PF13175"/>
    </source>
</evidence>
<dbReference type="SUPFAM" id="SSF52540">
    <property type="entry name" value="P-loop containing nucleoside triphosphate hydrolases"/>
    <property type="match status" value="1"/>
</dbReference>
<sequence>MQEIKITKANQPIPEGFCLPNMARLNIIVGQNNVGKTKFFEAIEEQFNKSEKVEIVYIRANDVNPSDDQFKESAATSGLVSNVVKLFNNLNIPIKIEDEWGLKEKLGFLVKQTNNNFKQFTSKDEMEIKNDLESTVIKIEPIIQSLFNKFLIKETGVEKDLKINQIGQGYQRMFIASILKSYVDLYKKYGPADEAANKETLILFEEPEIFLHPELKRNINKAIKDIIDVDDKITIIVSTHDPYFLYSNLGNDDIKIYSFKKINNETQKPEEGMTDFGNVADENLHIALFNKVHEKMGGSKKWRLGKSGIEKTSNEMIRILNNEGLVIKKMDLGIGKDVLLPLCIRNVIHHGDTASIDNGDIEKSIKILSEILKNQYQSN</sequence>
<dbReference type="InterPro" id="IPR027417">
    <property type="entry name" value="P-loop_NTPase"/>
</dbReference>
<feature type="domain" description="Endonuclease GajA/Old nuclease/RecF-like AAA" evidence="1">
    <location>
        <begin position="103"/>
        <end position="244"/>
    </location>
</feature>
<evidence type="ECO:0000313" key="2">
    <source>
        <dbReference type="EMBL" id="OHA90386.1"/>
    </source>
</evidence>
<gene>
    <name evidence="2" type="ORF">A2838_02195</name>
</gene>
<dbReference type="AlphaFoldDB" id="A0A1G2SZB0"/>
<reference evidence="2 3" key="1">
    <citation type="journal article" date="2016" name="Nat. Commun.">
        <title>Thousands of microbial genomes shed light on interconnected biogeochemical processes in an aquifer system.</title>
        <authorList>
            <person name="Anantharaman K."/>
            <person name="Brown C.T."/>
            <person name="Hug L.A."/>
            <person name="Sharon I."/>
            <person name="Castelle C.J."/>
            <person name="Probst A.J."/>
            <person name="Thomas B.C."/>
            <person name="Singh A."/>
            <person name="Wilkins M.J."/>
            <person name="Karaoz U."/>
            <person name="Brodie E.L."/>
            <person name="Williams K.H."/>
            <person name="Hubbard S.S."/>
            <person name="Banfield J.F."/>
        </authorList>
    </citation>
    <scope>NUCLEOTIDE SEQUENCE [LARGE SCALE GENOMIC DNA]</scope>
</reference>
<comment type="caution">
    <text evidence="2">The sequence shown here is derived from an EMBL/GenBank/DDBJ whole genome shotgun (WGS) entry which is preliminary data.</text>
</comment>
<dbReference type="InterPro" id="IPR051396">
    <property type="entry name" value="Bact_Antivir_Def_Nuclease"/>
</dbReference>
<dbReference type="EMBL" id="MHVH01000005">
    <property type="protein sequence ID" value="OHA90386.1"/>
    <property type="molecule type" value="Genomic_DNA"/>
</dbReference>
<dbReference type="InterPro" id="IPR041685">
    <property type="entry name" value="AAA_GajA/Old/RecF-like"/>
</dbReference>
<organism evidence="2 3">
    <name type="scientific">Candidatus Zambryskibacteria bacterium RIFCSPHIGHO2_01_FULL_46_25</name>
    <dbReference type="NCBI Taxonomy" id="1802738"/>
    <lineage>
        <taxon>Bacteria</taxon>
        <taxon>Candidatus Zambryskiibacteriota</taxon>
    </lineage>
</organism>
<dbReference type="PANTHER" id="PTHR43581:SF4">
    <property type="entry name" value="ATP_GTP PHOSPHATASE"/>
    <property type="match status" value="1"/>
</dbReference>
<dbReference type="Gene3D" id="3.40.50.300">
    <property type="entry name" value="P-loop containing nucleotide triphosphate hydrolases"/>
    <property type="match status" value="1"/>
</dbReference>